<gene>
    <name evidence="6" type="ORF">M011DRAFT_412238</name>
</gene>
<reference evidence="6" key="1">
    <citation type="journal article" date="2020" name="Stud. Mycol.">
        <title>101 Dothideomycetes genomes: a test case for predicting lifestyles and emergence of pathogens.</title>
        <authorList>
            <person name="Haridas S."/>
            <person name="Albert R."/>
            <person name="Binder M."/>
            <person name="Bloem J."/>
            <person name="Labutti K."/>
            <person name="Salamov A."/>
            <person name="Andreopoulos B."/>
            <person name="Baker S."/>
            <person name="Barry K."/>
            <person name="Bills G."/>
            <person name="Bluhm B."/>
            <person name="Cannon C."/>
            <person name="Castanera R."/>
            <person name="Culley D."/>
            <person name="Daum C."/>
            <person name="Ezra D."/>
            <person name="Gonzalez J."/>
            <person name="Henrissat B."/>
            <person name="Kuo A."/>
            <person name="Liang C."/>
            <person name="Lipzen A."/>
            <person name="Lutzoni F."/>
            <person name="Magnuson J."/>
            <person name="Mondo S."/>
            <person name="Nolan M."/>
            <person name="Ohm R."/>
            <person name="Pangilinan J."/>
            <person name="Park H.-J."/>
            <person name="Ramirez L."/>
            <person name="Alfaro M."/>
            <person name="Sun H."/>
            <person name="Tritt A."/>
            <person name="Yoshinaga Y."/>
            <person name="Zwiers L.-H."/>
            <person name="Turgeon B."/>
            <person name="Goodwin S."/>
            <person name="Spatafora J."/>
            <person name="Crous P."/>
            <person name="Grigoriev I."/>
        </authorList>
    </citation>
    <scope>NUCLEOTIDE SEQUENCE</scope>
    <source>
        <strain evidence="6">CBS 119925</strain>
    </source>
</reference>
<dbReference type="Proteomes" id="UP000799440">
    <property type="component" value="Unassembled WGS sequence"/>
</dbReference>
<dbReference type="PANTHER" id="PTHR47660">
    <property type="entry name" value="TRANSCRIPTION FACTOR WITH C2H2 AND ZN(2)-CYS(6) DNA BINDING DOMAIN (EUROFUNG)-RELATED-RELATED"/>
    <property type="match status" value="1"/>
</dbReference>
<keyword evidence="7" id="KW-1185">Reference proteome</keyword>
<dbReference type="GO" id="GO:0046872">
    <property type="term" value="F:metal ion binding"/>
    <property type="evidence" value="ECO:0007669"/>
    <property type="project" value="UniProtKB-KW"/>
</dbReference>
<name>A0A6A6UZ29_9PLEO</name>
<organism evidence="6 7">
    <name type="scientific">Sporormia fimetaria CBS 119925</name>
    <dbReference type="NCBI Taxonomy" id="1340428"/>
    <lineage>
        <taxon>Eukaryota</taxon>
        <taxon>Fungi</taxon>
        <taxon>Dikarya</taxon>
        <taxon>Ascomycota</taxon>
        <taxon>Pezizomycotina</taxon>
        <taxon>Dothideomycetes</taxon>
        <taxon>Pleosporomycetidae</taxon>
        <taxon>Pleosporales</taxon>
        <taxon>Sporormiaceae</taxon>
        <taxon>Sporormia</taxon>
    </lineage>
</organism>
<feature type="non-terminal residue" evidence="6">
    <location>
        <position position="1"/>
    </location>
</feature>
<keyword evidence="5" id="KW-0539">Nucleus</keyword>
<dbReference type="PANTHER" id="PTHR47660:SF3">
    <property type="entry name" value="FINGER DOMAIN PROTEIN, PUTATIVE (AFU_ORTHOLOGUE AFUA_4G03310)-RELATED"/>
    <property type="match status" value="1"/>
</dbReference>
<dbReference type="AlphaFoldDB" id="A0A6A6UZ29"/>
<keyword evidence="4" id="KW-0804">Transcription</keyword>
<keyword evidence="1" id="KW-0479">Metal-binding</keyword>
<proteinExistence type="predicted"/>
<evidence type="ECO:0000256" key="2">
    <source>
        <dbReference type="ARBA" id="ARBA00022833"/>
    </source>
</evidence>
<evidence type="ECO:0000256" key="5">
    <source>
        <dbReference type="ARBA" id="ARBA00023242"/>
    </source>
</evidence>
<accession>A0A6A6UZ29</accession>
<evidence type="ECO:0000256" key="1">
    <source>
        <dbReference type="ARBA" id="ARBA00022723"/>
    </source>
</evidence>
<evidence type="ECO:0000256" key="4">
    <source>
        <dbReference type="ARBA" id="ARBA00023163"/>
    </source>
</evidence>
<dbReference type="EMBL" id="MU006606">
    <property type="protein sequence ID" value="KAF2742650.1"/>
    <property type="molecule type" value="Genomic_DNA"/>
</dbReference>
<sequence>PDPSYANATLTQRSKRHPSAQRTANLIFHTLKSYAIMLHRDNSLPPFIHPRTVSEGYDAEQVKLLTNCISLIRMLNTGTGTRKLFWKNVRLEFERVIAEYRLFSRWQIIAAMQALSLYVLIRLHEGETEHNNVDYVLQQAVFAVASYIASMGMICDVQSPNCIYGPQISWNDWIFEESARRIGIIYRIVAFVTNLDLSGLCPMSGDLLLSPLPARKTLWEAMTEETWDKESQRDNLHIIYGLAKNGDLVRVGGEFEEFHYCLDAILSVQGPSAEKPWREKRDWEEWCAGMDGLGGLVLFAASLTAEQGLGIPSLASRVS</sequence>
<protein>
    <recommendedName>
        <fullName evidence="8">Transcription factor domain-containing protein</fullName>
    </recommendedName>
</protein>
<keyword evidence="2" id="KW-0862">Zinc</keyword>
<evidence type="ECO:0000256" key="3">
    <source>
        <dbReference type="ARBA" id="ARBA00023015"/>
    </source>
</evidence>
<keyword evidence="3" id="KW-0805">Transcription regulation</keyword>
<evidence type="ECO:0000313" key="6">
    <source>
        <dbReference type="EMBL" id="KAF2742650.1"/>
    </source>
</evidence>
<evidence type="ECO:0000313" key="7">
    <source>
        <dbReference type="Proteomes" id="UP000799440"/>
    </source>
</evidence>
<dbReference type="OrthoDB" id="5423818at2759"/>
<evidence type="ECO:0008006" key="8">
    <source>
        <dbReference type="Google" id="ProtNLM"/>
    </source>
</evidence>